<dbReference type="GO" id="GO:0045039">
    <property type="term" value="P:protein insertion into mitochondrial inner membrane"/>
    <property type="evidence" value="ECO:0007669"/>
    <property type="project" value="TreeGrafter"/>
</dbReference>
<keyword evidence="2 11" id="KW-0812">Transmembrane</keyword>
<dbReference type="InterPro" id="IPR019734">
    <property type="entry name" value="TPR_rpt"/>
</dbReference>
<evidence type="ECO:0000256" key="1">
    <source>
        <dbReference type="ARBA" id="ARBA00004572"/>
    </source>
</evidence>
<evidence type="ECO:0000256" key="6">
    <source>
        <dbReference type="ARBA" id="ARBA00022989"/>
    </source>
</evidence>
<reference evidence="12" key="1">
    <citation type="journal article" date="2020" name="Fungal Divers.">
        <title>Resolving the Mortierellaceae phylogeny through synthesis of multi-gene phylogenetics and phylogenomics.</title>
        <authorList>
            <person name="Vandepol N."/>
            <person name="Liber J."/>
            <person name="Desiro A."/>
            <person name="Na H."/>
            <person name="Kennedy M."/>
            <person name="Barry K."/>
            <person name="Grigoriev I.V."/>
            <person name="Miller A.N."/>
            <person name="O'Donnell K."/>
            <person name="Stajich J.E."/>
            <person name="Bonito G."/>
        </authorList>
    </citation>
    <scope>NUCLEOTIDE SEQUENCE</scope>
    <source>
        <strain evidence="12">MES-2147</strain>
    </source>
</reference>
<evidence type="ECO:0000313" key="13">
    <source>
        <dbReference type="Proteomes" id="UP000749646"/>
    </source>
</evidence>
<feature type="region of interest" description="Disordered" evidence="10">
    <location>
        <begin position="55"/>
        <end position="124"/>
    </location>
</feature>
<proteinExistence type="inferred from homology"/>
<dbReference type="AlphaFoldDB" id="A0A9P6ST32"/>
<feature type="compositionally biased region" description="Low complexity" evidence="10">
    <location>
        <begin position="8"/>
        <end position="23"/>
    </location>
</feature>
<dbReference type="SMART" id="SM00028">
    <property type="entry name" value="TPR"/>
    <property type="match status" value="1"/>
</dbReference>
<keyword evidence="5" id="KW-0802">TPR repeat</keyword>
<dbReference type="PROSITE" id="PS50293">
    <property type="entry name" value="TPR_REGION"/>
    <property type="match status" value="1"/>
</dbReference>
<comment type="similarity">
    <text evidence="9">Belongs to the Tom70 family.</text>
</comment>
<evidence type="ECO:0000256" key="2">
    <source>
        <dbReference type="ARBA" id="ARBA00022692"/>
    </source>
</evidence>
<dbReference type="GO" id="GO:0005741">
    <property type="term" value="C:mitochondrial outer membrane"/>
    <property type="evidence" value="ECO:0007669"/>
    <property type="project" value="UniProtKB-SubCell"/>
</dbReference>
<dbReference type="InterPro" id="IPR011990">
    <property type="entry name" value="TPR-like_helical_dom_sf"/>
</dbReference>
<evidence type="ECO:0000256" key="4">
    <source>
        <dbReference type="ARBA" id="ARBA00022787"/>
    </source>
</evidence>
<keyword evidence="13" id="KW-1185">Reference proteome</keyword>
<dbReference type="PANTHER" id="PTHR46208">
    <property type="entry name" value="MITOCHONDRIAL IMPORT RECEPTOR SUBUNIT TOM70"/>
    <property type="match status" value="1"/>
</dbReference>
<dbReference type="GO" id="GO:0008320">
    <property type="term" value="F:protein transmembrane transporter activity"/>
    <property type="evidence" value="ECO:0007669"/>
    <property type="project" value="TreeGrafter"/>
</dbReference>
<keyword evidence="8 11" id="KW-0472">Membrane</keyword>
<dbReference type="PANTHER" id="PTHR46208:SF1">
    <property type="entry name" value="MITOCHONDRIAL IMPORT RECEPTOR SUBUNIT TOM70"/>
    <property type="match status" value="1"/>
</dbReference>
<accession>A0A9P6ST32</accession>
<evidence type="ECO:0000256" key="5">
    <source>
        <dbReference type="ARBA" id="ARBA00022803"/>
    </source>
</evidence>
<keyword evidence="3" id="KW-0677">Repeat</keyword>
<evidence type="ECO:0000256" key="3">
    <source>
        <dbReference type="ARBA" id="ARBA00022737"/>
    </source>
</evidence>
<comment type="subcellular location">
    <subcellularLocation>
        <location evidence="1">Mitochondrion outer membrane</location>
        <topology evidence="1">Single-pass membrane protein</topology>
    </subcellularLocation>
</comment>
<evidence type="ECO:0000256" key="9">
    <source>
        <dbReference type="ARBA" id="ARBA00038030"/>
    </source>
</evidence>
<protein>
    <submittedName>
        <fullName evidence="12">Uncharacterized protein</fullName>
    </submittedName>
</protein>
<feature type="transmembrane region" description="Helical" evidence="11">
    <location>
        <begin position="35"/>
        <end position="53"/>
    </location>
</feature>
<dbReference type="GO" id="GO:0030150">
    <property type="term" value="P:protein import into mitochondrial matrix"/>
    <property type="evidence" value="ECO:0007669"/>
    <property type="project" value="TreeGrafter"/>
</dbReference>
<comment type="caution">
    <text evidence="12">The sequence shown here is derived from an EMBL/GenBank/DDBJ whole genome shotgun (WGS) entry which is preliminary data.</text>
</comment>
<sequence length="161" mass="17566">MSSARTLPAKVPAPVSAPSGPSALEKFVRDKDWKFYTAIVSVSLFAGAGLYFLTRSSSTTDSDDSRSAKAKNKKKKSKKRATGKGTSTPDEKAEGSAADKAKESEDNVETMSREAIAKLSEKQRREHAEILKTRGNSMYSAKKWDDAIRLYSQAIAFNPDP</sequence>
<feature type="region of interest" description="Disordered" evidence="10">
    <location>
        <begin position="1"/>
        <end position="23"/>
    </location>
</feature>
<feature type="compositionally biased region" description="Basic residues" evidence="10">
    <location>
        <begin position="68"/>
        <end position="82"/>
    </location>
</feature>
<dbReference type="SUPFAM" id="SSF48452">
    <property type="entry name" value="TPR-like"/>
    <property type="match status" value="1"/>
</dbReference>
<evidence type="ECO:0000256" key="8">
    <source>
        <dbReference type="ARBA" id="ARBA00023136"/>
    </source>
</evidence>
<feature type="compositionally biased region" description="Basic and acidic residues" evidence="10">
    <location>
        <begin position="89"/>
        <end position="124"/>
    </location>
</feature>
<dbReference type="GO" id="GO:0030943">
    <property type="term" value="F:mitochondrion targeting sequence binding"/>
    <property type="evidence" value="ECO:0007669"/>
    <property type="project" value="TreeGrafter"/>
</dbReference>
<name>A0A9P6ST32_9FUNG</name>
<organism evidence="12 13">
    <name type="scientific">Modicella reniformis</name>
    <dbReference type="NCBI Taxonomy" id="1440133"/>
    <lineage>
        <taxon>Eukaryota</taxon>
        <taxon>Fungi</taxon>
        <taxon>Fungi incertae sedis</taxon>
        <taxon>Mucoromycota</taxon>
        <taxon>Mortierellomycotina</taxon>
        <taxon>Mortierellomycetes</taxon>
        <taxon>Mortierellales</taxon>
        <taxon>Mortierellaceae</taxon>
        <taxon>Modicella</taxon>
    </lineage>
</organism>
<keyword evidence="6 11" id="KW-1133">Transmembrane helix</keyword>
<dbReference type="Proteomes" id="UP000749646">
    <property type="component" value="Unassembled WGS sequence"/>
</dbReference>
<keyword evidence="7" id="KW-0496">Mitochondrion</keyword>
<dbReference type="EMBL" id="JAAAHW010000704">
    <property type="protein sequence ID" value="KAF9999752.1"/>
    <property type="molecule type" value="Genomic_DNA"/>
</dbReference>
<evidence type="ECO:0000256" key="10">
    <source>
        <dbReference type="SAM" id="MobiDB-lite"/>
    </source>
</evidence>
<evidence type="ECO:0000256" key="11">
    <source>
        <dbReference type="SAM" id="Phobius"/>
    </source>
</evidence>
<feature type="non-terminal residue" evidence="12">
    <location>
        <position position="1"/>
    </location>
</feature>
<evidence type="ECO:0000313" key="12">
    <source>
        <dbReference type="EMBL" id="KAF9999752.1"/>
    </source>
</evidence>
<keyword evidence="4" id="KW-1000">Mitochondrion outer membrane</keyword>
<dbReference type="Gene3D" id="1.25.40.10">
    <property type="entry name" value="Tetratricopeptide repeat domain"/>
    <property type="match status" value="1"/>
</dbReference>
<evidence type="ECO:0000256" key="7">
    <source>
        <dbReference type="ARBA" id="ARBA00023128"/>
    </source>
</evidence>
<gene>
    <name evidence="12" type="ORF">BGZ65_004939</name>
</gene>